<feature type="chain" id="PRO_5039619457" description="DUF4352 domain-containing protein" evidence="3">
    <location>
        <begin position="20"/>
        <end position="176"/>
    </location>
</feature>
<name>A0A1C4FFQ6_BACTU</name>
<evidence type="ECO:0000256" key="3">
    <source>
        <dbReference type="SAM" id="SignalP"/>
    </source>
</evidence>
<evidence type="ECO:0000256" key="1">
    <source>
        <dbReference type="ARBA" id="ARBA00022729"/>
    </source>
</evidence>
<evidence type="ECO:0000259" key="4">
    <source>
        <dbReference type="Pfam" id="PF11611"/>
    </source>
</evidence>
<evidence type="ECO:0000256" key="2">
    <source>
        <dbReference type="SAM" id="MobiDB-lite"/>
    </source>
</evidence>
<dbReference type="EMBL" id="FMBI01000037">
    <property type="protein sequence ID" value="SCC54453.1"/>
    <property type="molecule type" value="Genomic_DNA"/>
</dbReference>
<feature type="region of interest" description="Disordered" evidence="2">
    <location>
        <begin position="27"/>
        <end position="48"/>
    </location>
</feature>
<dbReference type="PROSITE" id="PS51257">
    <property type="entry name" value="PROKAR_LIPOPROTEIN"/>
    <property type="match status" value="1"/>
</dbReference>
<dbReference type="SUPFAM" id="SSF49348">
    <property type="entry name" value="Clathrin adaptor appendage domain"/>
    <property type="match status" value="1"/>
</dbReference>
<sequence>MYKKLGTIALTGALAFSLAACGETEVKEVSKDNAPKQEEKKDKKASTENKVYKIGDTVEVNGLQLTFSSAKFVEPSEYSKPEKGKVLEIAFNAKNNGKKDVYFGTSELKIADADGNQFKEYFGGGDTFVNENIAPGNQITNKMTFDVPEGDKFVGTFKPTFTFDEKSVKFEFDVAK</sequence>
<organism evidence="5 6">
    <name type="scientific">Bacillus thuringiensis</name>
    <dbReference type="NCBI Taxonomy" id="1428"/>
    <lineage>
        <taxon>Bacteria</taxon>
        <taxon>Bacillati</taxon>
        <taxon>Bacillota</taxon>
        <taxon>Bacilli</taxon>
        <taxon>Bacillales</taxon>
        <taxon>Bacillaceae</taxon>
        <taxon>Bacillus</taxon>
        <taxon>Bacillus cereus group</taxon>
    </lineage>
</organism>
<evidence type="ECO:0000313" key="5">
    <source>
        <dbReference type="EMBL" id="SCC54453.1"/>
    </source>
</evidence>
<keyword evidence="1 3" id="KW-0732">Signal</keyword>
<dbReference type="InterPro" id="IPR029050">
    <property type="entry name" value="Immunoprotect_excell_Ig-like"/>
</dbReference>
<dbReference type="RefSeq" id="WP_088008874.1">
    <property type="nucleotide sequence ID" value="NZ_FMBI01000037.1"/>
</dbReference>
<feature type="signal peptide" evidence="3">
    <location>
        <begin position="1"/>
        <end position="19"/>
    </location>
</feature>
<dbReference type="AlphaFoldDB" id="A0A1C4FFQ6"/>
<dbReference type="Pfam" id="PF11611">
    <property type="entry name" value="DUF4352"/>
    <property type="match status" value="1"/>
</dbReference>
<feature type="domain" description="DUF4352" evidence="4">
    <location>
        <begin position="52"/>
        <end position="153"/>
    </location>
</feature>
<dbReference type="InterPro" id="IPR029051">
    <property type="entry name" value="DUF4352"/>
</dbReference>
<proteinExistence type="predicted"/>
<dbReference type="InterPro" id="IPR013041">
    <property type="entry name" value="Clathrin_app_Ig-like_sf"/>
</dbReference>
<accession>A0A1C4FFQ6</accession>
<dbReference type="Proteomes" id="UP000195991">
    <property type="component" value="Unassembled WGS sequence"/>
</dbReference>
<gene>
    <name evidence="5" type="ORF">BTT61001_04250</name>
</gene>
<dbReference type="Gene3D" id="2.60.40.1240">
    <property type="match status" value="1"/>
</dbReference>
<reference evidence="5 6" key="1">
    <citation type="submission" date="2016-08" db="EMBL/GenBank/DDBJ databases">
        <authorList>
            <person name="Seilhamer J.J."/>
        </authorList>
    </citation>
    <scope>NUCLEOTIDE SEQUENCE [LARGE SCALE GENOMIC DNA]</scope>
    <source>
        <strain evidence="5 6">IEBC_T61001</strain>
    </source>
</reference>
<evidence type="ECO:0000313" key="6">
    <source>
        <dbReference type="Proteomes" id="UP000195991"/>
    </source>
</evidence>
<protein>
    <recommendedName>
        <fullName evidence="4">DUF4352 domain-containing protein</fullName>
    </recommendedName>
</protein>